<dbReference type="InParanoid" id="A0A409XB36"/>
<protein>
    <submittedName>
        <fullName evidence="1">Uncharacterized protein</fullName>
    </submittedName>
</protein>
<dbReference type="OrthoDB" id="3269001at2759"/>
<feature type="non-terminal residue" evidence="1">
    <location>
        <position position="1"/>
    </location>
</feature>
<sequence length="174" mass="19358">IFLLLAKLVASLCIITNFSVQFALAVLLSILTTMLNILLGHGAPTIPADFYCDAATQNLADSSFDLSGLRSSELLCLPYYDATKHLPIDPMHNLFLGLIKEHFQNILGCKKIPKEGLPAVNSLAGRLFAYTADNLDTDIFTPTQMASVRRLEDWLKQPLQKGPDIWVKYDETFK</sequence>
<organism evidence="1 2">
    <name type="scientific">Psilocybe cyanescens</name>
    <dbReference type="NCBI Taxonomy" id="93625"/>
    <lineage>
        <taxon>Eukaryota</taxon>
        <taxon>Fungi</taxon>
        <taxon>Dikarya</taxon>
        <taxon>Basidiomycota</taxon>
        <taxon>Agaricomycotina</taxon>
        <taxon>Agaricomycetes</taxon>
        <taxon>Agaricomycetidae</taxon>
        <taxon>Agaricales</taxon>
        <taxon>Agaricineae</taxon>
        <taxon>Strophariaceae</taxon>
        <taxon>Psilocybe</taxon>
    </lineage>
</organism>
<gene>
    <name evidence="1" type="ORF">CVT25_000927</name>
</gene>
<dbReference type="EMBL" id="NHYD01002178">
    <property type="protein sequence ID" value="PPQ88018.1"/>
    <property type="molecule type" value="Genomic_DNA"/>
</dbReference>
<dbReference type="STRING" id="93625.A0A409XB36"/>
<name>A0A409XB36_PSICY</name>
<comment type="caution">
    <text evidence="1">The sequence shown here is derived from an EMBL/GenBank/DDBJ whole genome shotgun (WGS) entry which is preliminary data.</text>
</comment>
<dbReference type="Proteomes" id="UP000283269">
    <property type="component" value="Unassembled WGS sequence"/>
</dbReference>
<evidence type="ECO:0000313" key="2">
    <source>
        <dbReference type="Proteomes" id="UP000283269"/>
    </source>
</evidence>
<keyword evidence="2" id="KW-1185">Reference proteome</keyword>
<dbReference type="AlphaFoldDB" id="A0A409XB36"/>
<proteinExistence type="predicted"/>
<reference evidence="1 2" key="1">
    <citation type="journal article" date="2018" name="Evol. Lett.">
        <title>Horizontal gene cluster transfer increased hallucinogenic mushroom diversity.</title>
        <authorList>
            <person name="Reynolds H.T."/>
            <person name="Vijayakumar V."/>
            <person name="Gluck-Thaler E."/>
            <person name="Korotkin H.B."/>
            <person name="Matheny P.B."/>
            <person name="Slot J.C."/>
        </authorList>
    </citation>
    <scope>NUCLEOTIDE SEQUENCE [LARGE SCALE GENOMIC DNA]</scope>
    <source>
        <strain evidence="1 2">2631</strain>
    </source>
</reference>
<evidence type="ECO:0000313" key="1">
    <source>
        <dbReference type="EMBL" id="PPQ88018.1"/>
    </source>
</evidence>
<accession>A0A409XB36</accession>